<dbReference type="RefSeq" id="WP_058734086.1">
    <property type="nucleotide sequence ID" value="NZ_LDTD01000101.1"/>
</dbReference>
<gene>
    <name evidence="1" type="ORF">NS319_13615</name>
</gene>
<dbReference type="InterPro" id="IPR043856">
    <property type="entry name" value="DUF5818"/>
</dbReference>
<proteinExistence type="predicted"/>
<dbReference type="STRING" id="33051.SB4_00875"/>
<sequence length="73" mass="7708">MTQSASPDVAPSQISRSGRLVRQQGAFLLQGDDGTLVELRLMRVPVDHVGKPVTVTGHMLAPGLMEVEGVRGG</sequence>
<name>A0A147HUC2_9SPHN</name>
<dbReference type="Proteomes" id="UP000072867">
    <property type="component" value="Unassembled WGS sequence"/>
</dbReference>
<reference evidence="1 2" key="1">
    <citation type="journal article" date="2016" name="Front. Microbiol.">
        <title>Genomic Resource of Rice Seed Associated Bacteria.</title>
        <authorList>
            <person name="Midha S."/>
            <person name="Bansal K."/>
            <person name="Sharma S."/>
            <person name="Kumar N."/>
            <person name="Patil P.P."/>
            <person name="Chaudhry V."/>
            <person name="Patil P.B."/>
        </authorList>
    </citation>
    <scope>NUCLEOTIDE SEQUENCE [LARGE SCALE GENOMIC DNA]</scope>
    <source>
        <strain evidence="1 2">NS319</strain>
    </source>
</reference>
<dbReference type="AlphaFoldDB" id="A0A147HUC2"/>
<protein>
    <submittedName>
        <fullName evidence="1">Uncharacterized protein</fullName>
    </submittedName>
</protein>
<dbReference type="EMBL" id="LDTD01000101">
    <property type="protein sequence ID" value="KTT68472.1"/>
    <property type="molecule type" value="Genomic_DNA"/>
</dbReference>
<dbReference type="PATRIC" id="fig|33051.3.peg.99"/>
<organism evidence="1 2">
    <name type="scientific">Sphingomonas sanguinis</name>
    <dbReference type="NCBI Taxonomy" id="33051"/>
    <lineage>
        <taxon>Bacteria</taxon>
        <taxon>Pseudomonadati</taxon>
        <taxon>Pseudomonadota</taxon>
        <taxon>Alphaproteobacteria</taxon>
        <taxon>Sphingomonadales</taxon>
        <taxon>Sphingomonadaceae</taxon>
        <taxon>Sphingomonas</taxon>
    </lineage>
</organism>
<accession>A0A147HUC2</accession>
<evidence type="ECO:0000313" key="1">
    <source>
        <dbReference type="EMBL" id="KTT68472.1"/>
    </source>
</evidence>
<comment type="caution">
    <text evidence="1">The sequence shown here is derived from an EMBL/GenBank/DDBJ whole genome shotgun (WGS) entry which is preliminary data.</text>
</comment>
<dbReference type="Pfam" id="PF19135">
    <property type="entry name" value="DUF5818"/>
    <property type="match status" value="1"/>
</dbReference>
<evidence type="ECO:0000313" key="2">
    <source>
        <dbReference type="Proteomes" id="UP000072867"/>
    </source>
</evidence>